<dbReference type="AlphaFoldDB" id="A0A376VIU9"/>
<name>A0A376VIU9_ECOLX</name>
<dbReference type="EMBL" id="UGCU01000001">
    <property type="protein sequence ID" value="STJ11039.1"/>
    <property type="molecule type" value="Genomic_DNA"/>
</dbReference>
<sequence>MEQITKPHCGARLDRLTGLPLAFVNVCHRLVWLACLLE</sequence>
<gene>
    <name evidence="1" type="ORF">NCTC9077_02739</name>
</gene>
<proteinExistence type="predicted"/>
<evidence type="ECO:0000313" key="1">
    <source>
        <dbReference type="EMBL" id="STJ11039.1"/>
    </source>
</evidence>
<accession>A0A376VIU9</accession>
<evidence type="ECO:0000313" key="2">
    <source>
        <dbReference type="Proteomes" id="UP000254495"/>
    </source>
</evidence>
<reference evidence="1 2" key="1">
    <citation type="submission" date="2018-06" db="EMBL/GenBank/DDBJ databases">
        <authorList>
            <consortium name="Pathogen Informatics"/>
            <person name="Doyle S."/>
        </authorList>
    </citation>
    <scope>NUCLEOTIDE SEQUENCE [LARGE SCALE GENOMIC DNA]</scope>
    <source>
        <strain evidence="1 2">NCTC9077</strain>
    </source>
</reference>
<dbReference type="Proteomes" id="UP000254495">
    <property type="component" value="Unassembled WGS sequence"/>
</dbReference>
<organism evidence="1 2">
    <name type="scientific">Escherichia coli</name>
    <dbReference type="NCBI Taxonomy" id="562"/>
    <lineage>
        <taxon>Bacteria</taxon>
        <taxon>Pseudomonadati</taxon>
        <taxon>Pseudomonadota</taxon>
        <taxon>Gammaproteobacteria</taxon>
        <taxon>Enterobacterales</taxon>
        <taxon>Enterobacteriaceae</taxon>
        <taxon>Escherichia</taxon>
    </lineage>
</organism>
<protein>
    <submittedName>
        <fullName evidence="1">Uncharacterized protein</fullName>
    </submittedName>
</protein>